<dbReference type="EMBL" id="JQAR01000001">
    <property type="protein sequence ID" value="KRN34219.1"/>
    <property type="molecule type" value="Genomic_DNA"/>
</dbReference>
<evidence type="ECO:0000313" key="3">
    <source>
        <dbReference type="Proteomes" id="UP000051727"/>
    </source>
</evidence>
<accession>A0A0R2G2R2</accession>
<keyword evidence="1" id="KW-0175">Coiled coil</keyword>
<gene>
    <name evidence="2" type="ORF">IV36_GL000013</name>
</gene>
<dbReference type="RefSeq" id="WP_056990154.1">
    <property type="nucleotide sequence ID" value="NZ_JQAR01000001.1"/>
</dbReference>
<organism evidence="2 3">
    <name type="scientific">Liquorilactobacillus mali</name>
    <dbReference type="NCBI Taxonomy" id="1618"/>
    <lineage>
        <taxon>Bacteria</taxon>
        <taxon>Bacillati</taxon>
        <taxon>Bacillota</taxon>
        <taxon>Bacilli</taxon>
        <taxon>Lactobacillales</taxon>
        <taxon>Lactobacillaceae</taxon>
        <taxon>Liquorilactobacillus</taxon>
    </lineage>
</organism>
<feature type="coiled-coil region" evidence="1">
    <location>
        <begin position="35"/>
        <end position="69"/>
    </location>
</feature>
<name>A0A0R2G2R2_9LACO</name>
<dbReference type="OrthoDB" id="2320580at2"/>
<dbReference type="Proteomes" id="UP000051727">
    <property type="component" value="Unassembled WGS sequence"/>
</dbReference>
<dbReference type="AlphaFoldDB" id="A0A0R2G2R2"/>
<evidence type="ECO:0000313" key="2">
    <source>
        <dbReference type="EMBL" id="KRN34219.1"/>
    </source>
</evidence>
<comment type="caution">
    <text evidence="2">The sequence shown here is derived from an EMBL/GenBank/DDBJ whole genome shotgun (WGS) entry which is preliminary data.</text>
</comment>
<reference evidence="2 3" key="1">
    <citation type="journal article" date="2015" name="Genome Announc.">
        <title>Expanding the biotechnology potential of lactobacilli through comparative genomics of 213 strains and associated genera.</title>
        <authorList>
            <person name="Sun Z."/>
            <person name="Harris H.M."/>
            <person name="McCann A."/>
            <person name="Guo C."/>
            <person name="Argimon S."/>
            <person name="Zhang W."/>
            <person name="Yang X."/>
            <person name="Jeffery I.B."/>
            <person name="Cooney J.C."/>
            <person name="Kagawa T.F."/>
            <person name="Liu W."/>
            <person name="Song Y."/>
            <person name="Salvetti E."/>
            <person name="Wrobel A."/>
            <person name="Rasinkangas P."/>
            <person name="Parkhill J."/>
            <person name="Rea M.C."/>
            <person name="O'Sullivan O."/>
            <person name="Ritari J."/>
            <person name="Douillard F.P."/>
            <person name="Paul Ross R."/>
            <person name="Yang R."/>
            <person name="Briner A.E."/>
            <person name="Felis G.E."/>
            <person name="de Vos W.M."/>
            <person name="Barrangou R."/>
            <person name="Klaenhammer T.R."/>
            <person name="Caufield P.W."/>
            <person name="Cui Y."/>
            <person name="Zhang H."/>
            <person name="O'Toole P.W."/>
        </authorList>
    </citation>
    <scope>NUCLEOTIDE SEQUENCE [LARGE SCALE GENOMIC DNA]</scope>
    <source>
        <strain evidence="2 3">ATCC 27304</strain>
    </source>
</reference>
<dbReference type="PATRIC" id="fig|1618.3.peg.13"/>
<evidence type="ECO:0000256" key="1">
    <source>
        <dbReference type="SAM" id="Coils"/>
    </source>
</evidence>
<proteinExistence type="predicted"/>
<dbReference type="STRING" id="1618.IV36_GL000013"/>
<protein>
    <submittedName>
        <fullName evidence="2">Uncharacterized protein</fullName>
    </submittedName>
</protein>
<sequence length="100" mass="11354">MSGKKALICLGAIGIVSTIAYLSRRKTVLPNNKKAKELYESANNVKRAYARLTENVENLKNELPNSQQTIDEIVSLLSEYQFKIQNNLDRISQIQEKNTK</sequence>